<evidence type="ECO:0000256" key="6">
    <source>
        <dbReference type="ARBA" id="ARBA00023136"/>
    </source>
</evidence>
<keyword evidence="5 7" id="KW-1133">Transmembrane helix</keyword>
<name>A0A382YKW7_9ZZZZ</name>
<evidence type="ECO:0000259" key="8">
    <source>
        <dbReference type="PROSITE" id="PS50928"/>
    </source>
</evidence>
<organism evidence="9">
    <name type="scientific">marine metagenome</name>
    <dbReference type="NCBI Taxonomy" id="408172"/>
    <lineage>
        <taxon>unclassified sequences</taxon>
        <taxon>metagenomes</taxon>
        <taxon>ecological metagenomes</taxon>
    </lineage>
</organism>
<dbReference type="GO" id="GO:0005886">
    <property type="term" value="C:plasma membrane"/>
    <property type="evidence" value="ECO:0007669"/>
    <property type="project" value="UniProtKB-SubCell"/>
</dbReference>
<proteinExistence type="predicted"/>
<dbReference type="SUPFAM" id="SSF161098">
    <property type="entry name" value="MetI-like"/>
    <property type="match status" value="1"/>
</dbReference>
<evidence type="ECO:0000256" key="3">
    <source>
        <dbReference type="ARBA" id="ARBA00022475"/>
    </source>
</evidence>
<dbReference type="AlphaFoldDB" id="A0A382YKW7"/>
<protein>
    <recommendedName>
        <fullName evidence="8">ABC transmembrane type-1 domain-containing protein</fullName>
    </recommendedName>
</protein>
<feature type="transmembrane region" description="Helical" evidence="7">
    <location>
        <begin position="53"/>
        <end position="78"/>
    </location>
</feature>
<dbReference type="Gene3D" id="1.10.3720.10">
    <property type="entry name" value="MetI-like"/>
    <property type="match status" value="1"/>
</dbReference>
<sequence>IPMMTPIIFFLAVVNAIAAFQSFPFFYIMTAGGPGLTTMVMPLYLYRKAFDQLYFGYASAIGLVLFLMILLTTILQFWGARRWVYYESSTGGI</sequence>
<reference evidence="9" key="1">
    <citation type="submission" date="2018-05" db="EMBL/GenBank/DDBJ databases">
        <authorList>
            <person name="Lanie J.A."/>
            <person name="Ng W.-L."/>
            <person name="Kazmierczak K.M."/>
            <person name="Andrzejewski T.M."/>
            <person name="Davidsen T.M."/>
            <person name="Wayne K.J."/>
            <person name="Tettelin H."/>
            <person name="Glass J.I."/>
            <person name="Rusch D."/>
            <person name="Podicherti R."/>
            <person name="Tsui H.-C.T."/>
            <person name="Winkler M.E."/>
        </authorList>
    </citation>
    <scope>NUCLEOTIDE SEQUENCE</scope>
</reference>
<dbReference type="GO" id="GO:0055085">
    <property type="term" value="P:transmembrane transport"/>
    <property type="evidence" value="ECO:0007669"/>
    <property type="project" value="InterPro"/>
</dbReference>
<dbReference type="InterPro" id="IPR000515">
    <property type="entry name" value="MetI-like"/>
</dbReference>
<dbReference type="InterPro" id="IPR051393">
    <property type="entry name" value="ABC_transporter_permease"/>
</dbReference>
<keyword evidence="3" id="KW-1003">Cell membrane</keyword>
<evidence type="ECO:0000256" key="2">
    <source>
        <dbReference type="ARBA" id="ARBA00022448"/>
    </source>
</evidence>
<dbReference type="PROSITE" id="PS50928">
    <property type="entry name" value="ABC_TM1"/>
    <property type="match status" value="1"/>
</dbReference>
<keyword evidence="6 7" id="KW-0472">Membrane</keyword>
<evidence type="ECO:0000256" key="5">
    <source>
        <dbReference type="ARBA" id="ARBA00022989"/>
    </source>
</evidence>
<dbReference type="InterPro" id="IPR035906">
    <property type="entry name" value="MetI-like_sf"/>
</dbReference>
<dbReference type="PANTHER" id="PTHR30193">
    <property type="entry name" value="ABC TRANSPORTER PERMEASE PROTEIN"/>
    <property type="match status" value="1"/>
</dbReference>
<keyword evidence="4 7" id="KW-0812">Transmembrane</keyword>
<feature type="domain" description="ABC transmembrane type-1" evidence="8">
    <location>
        <begin position="1"/>
        <end position="76"/>
    </location>
</feature>
<evidence type="ECO:0000313" key="9">
    <source>
        <dbReference type="EMBL" id="SVD83619.1"/>
    </source>
</evidence>
<keyword evidence="2" id="KW-0813">Transport</keyword>
<gene>
    <name evidence="9" type="ORF">METZ01_LOCUS436473</name>
</gene>
<dbReference type="PANTHER" id="PTHR30193:SF1">
    <property type="entry name" value="ABC TRANSPORTER PERMEASE PROTEIN YESP-RELATED"/>
    <property type="match status" value="1"/>
</dbReference>
<comment type="subcellular location">
    <subcellularLocation>
        <location evidence="1">Cell membrane</location>
        <topology evidence="1">Multi-pass membrane protein</topology>
    </subcellularLocation>
</comment>
<accession>A0A382YKW7</accession>
<dbReference type="EMBL" id="UINC01176477">
    <property type="protein sequence ID" value="SVD83619.1"/>
    <property type="molecule type" value="Genomic_DNA"/>
</dbReference>
<evidence type="ECO:0000256" key="1">
    <source>
        <dbReference type="ARBA" id="ARBA00004651"/>
    </source>
</evidence>
<feature type="non-terminal residue" evidence="9">
    <location>
        <position position="1"/>
    </location>
</feature>
<evidence type="ECO:0000256" key="4">
    <source>
        <dbReference type="ARBA" id="ARBA00022692"/>
    </source>
</evidence>
<evidence type="ECO:0000256" key="7">
    <source>
        <dbReference type="SAM" id="Phobius"/>
    </source>
</evidence>